<dbReference type="PROSITE" id="PS00232">
    <property type="entry name" value="CADHERIN_1"/>
    <property type="match status" value="4"/>
</dbReference>
<organism evidence="17 18">
    <name type="scientific">Hucho hucho</name>
    <name type="common">huchen</name>
    <dbReference type="NCBI Taxonomy" id="62062"/>
    <lineage>
        <taxon>Eukaryota</taxon>
        <taxon>Metazoa</taxon>
        <taxon>Chordata</taxon>
        <taxon>Craniata</taxon>
        <taxon>Vertebrata</taxon>
        <taxon>Euteleostomi</taxon>
        <taxon>Actinopterygii</taxon>
        <taxon>Neopterygii</taxon>
        <taxon>Teleostei</taxon>
        <taxon>Protacanthopterygii</taxon>
        <taxon>Salmoniformes</taxon>
        <taxon>Salmonidae</taxon>
        <taxon>Salmoninae</taxon>
        <taxon>Hucho</taxon>
    </lineage>
</organism>
<dbReference type="CDD" id="cd11304">
    <property type="entry name" value="Cadherin_repeat"/>
    <property type="match status" value="6"/>
</dbReference>
<dbReference type="GO" id="GO:0007156">
    <property type="term" value="P:homophilic cell adhesion via plasma membrane adhesion molecules"/>
    <property type="evidence" value="ECO:0007669"/>
    <property type="project" value="InterPro"/>
</dbReference>
<keyword evidence="11" id="KW-1133">Transmembrane helix</keyword>
<evidence type="ECO:0000313" key="17">
    <source>
        <dbReference type="Ensembl" id="ENSHHUP00000085060.1"/>
    </source>
</evidence>
<feature type="domain" description="Cadherin" evidence="16">
    <location>
        <begin position="253"/>
        <end position="355"/>
    </location>
</feature>
<feature type="domain" description="Cadherin" evidence="16">
    <location>
        <begin position="34"/>
        <end position="135"/>
    </location>
</feature>
<evidence type="ECO:0000256" key="5">
    <source>
        <dbReference type="ARBA" id="ARBA00022692"/>
    </source>
</evidence>
<dbReference type="AlphaFoldDB" id="A0A4W5RFE7"/>
<dbReference type="InterPro" id="IPR002126">
    <property type="entry name" value="Cadherin-like_dom"/>
</dbReference>
<dbReference type="SUPFAM" id="SSF49313">
    <property type="entry name" value="Cadherin-like"/>
    <property type="match status" value="7"/>
</dbReference>
<evidence type="ECO:0000256" key="15">
    <source>
        <dbReference type="PROSITE-ProRule" id="PRU00043"/>
    </source>
</evidence>
<dbReference type="PANTHER" id="PTHR24027">
    <property type="entry name" value="CADHERIN-23"/>
    <property type="match status" value="1"/>
</dbReference>
<dbReference type="InterPro" id="IPR015919">
    <property type="entry name" value="Cadherin-like_sf"/>
</dbReference>
<dbReference type="GO" id="GO:0044331">
    <property type="term" value="P:cell-cell adhesion mediated by cadherin"/>
    <property type="evidence" value="ECO:0007669"/>
    <property type="project" value="TreeGrafter"/>
</dbReference>
<keyword evidence="14" id="KW-0325">Glycoprotein</keyword>
<dbReference type="SMART" id="SM00112">
    <property type="entry name" value="CA"/>
    <property type="match status" value="6"/>
</dbReference>
<evidence type="ECO:0000313" key="18">
    <source>
        <dbReference type="Proteomes" id="UP000314982"/>
    </source>
</evidence>
<dbReference type="GO" id="GO:0045296">
    <property type="term" value="F:cadherin binding"/>
    <property type="evidence" value="ECO:0007669"/>
    <property type="project" value="TreeGrafter"/>
</dbReference>
<evidence type="ECO:0000256" key="9">
    <source>
        <dbReference type="ARBA" id="ARBA00022837"/>
    </source>
</evidence>
<evidence type="ECO:0000256" key="6">
    <source>
        <dbReference type="ARBA" id="ARBA00022723"/>
    </source>
</evidence>
<dbReference type="GO" id="GO:0016339">
    <property type="term" value="P:calcium-dependent cell-cell adhesion via plasma membrane cell adhesion molecules"/>
    <property type="evidence" value="ECO:0007669"/>
    <property type="project" value="TreeGrafter"/>
</dbReference>
<reference evidence="17" key="3">
    <citation type="submission" date="2025-09" db="UniProtKB">
        <authorList>
            <consortium name="Ensembl"/>
        </authorList>
    </citation>
    <scope>IDENTIFICATION</scope>
</reference>
<dbReference type="InterPro" id="IPR039808">
    <property type="entry name" value="Cadherin"/>
</dbReference>
<dbReference type="FunFam" id="2.60.40.60:FF:000020">
    <property type="entry name" value="Dachsous cadherin-related 1b"/>
    <property type="match status" value="1"/>
</dbReference>
<dbReference type="FunFam" id="2.60.40.60:FF:000024">
    <property type="entry name" value="FAT atypical cadherin 3"/>
    <property type="match status" value="1"/>
</dbReference>
<keyword evidence="7" id="KW-0732">Signal</keyword>
<feature type="domain" description="Cadherin" evidence="16">
    <location>
        <begin position="136"/>
        <end position="242"/>
    </location>
</feature>
<dbReference type="Gene3D" id="2.60.40.60">
    <property type="entry name" value="Cadherins"/>
    <property type="match status" value="7"/>
</dbReference>
<name>A0A4W5RFE7_9TELE</name>
<evidence type="ECO:0000256" key="3">
    <source>
        <dbReference type="ARBA" id="ARBA00022475"/>
    </source>
</evidence>
<keyword evidence="4" id="KW-0245">EGF-like domain</keyword>
<evidence type="ECO:0000256" key="12">
    <source>
        <dbReference type="ARBA" id="ARBA00023136"/>
    </source>
</evidence>
<keyword evidence="10" id="KW-0130">Cell adhesion</keyword>
<dbReference type="GO" id="GO:0008013">
    <property type="term" value="F:beta-catenin binding"/>
    <property type="evidence" value="ECO:0007669"/>
    <property type="project" value="TreeGrafter"/>
</dbReference>
<feature type="domain" description="Cadherin" evidence="16">
    <location>
        <begin position="569"/>
        <end position="688"/>
    </location>
</feature>
<dbReference type="GeneTree" id="ENSGT00940000164020"/>
<sequence length="907" mass="99954">MESARPGRNKQPNFDTAYVRVFISDVNDNKPVFAQRLYEVGVDEDADVGLAVVTVGANDEDEGANAKLRYQITSGNTGGVFDMEPEVGTIFISQPLDYELQKRYKLLVLASDGKWEDYAAVVVNVVNKNDEAPVFSMNEYYGSVTEELDGSPVFVLQVTATDPDKDADQVAVRYSLHGQGSESKFVIDEITGKMYAQKTLDREERAVWRFVVLATDEEGEGLTGFTDVIINVWDINDNAPSFVCVPDGCHGNVAENSPPGAFVMEMTATDLDDTAVGQNAILSYRIIENAHDAGAANFFTVDASTGTISVATGGLDREVTERHQLVVEAKDGEGMMGTATATIIITDLNDHTPRFKDEWCGARVFESSPPNSTVLKLDAVDPDLGPHGLLGFSVVAGDQGERFYMVSHKAEQSGTLRLRKRLDYERPGEQRFNLTIRVEDSDFSSLIHCIIQVVDENDHIPVFAPTSYPLAPLPEDVAVGTSITQVMASDSDSDLNGEIIYSISPESDPYGHFTVDDNGIITMTRPLDREIVAEYQLVVLATDRGSPALTGSATVQLSLLDVNDNGPELEVTYNPVLWENSPAPQVVWLNQTSTLLHVIDRDSPENGPPFSLSLPRLFASDFHLQDHGDGTATLTALHRFDRERQREFLLPVVMTDSGRPPMTVTNTLTVTVGDQNDNAHQEGEKEIYVHSRRGKMQTTSLGKVYAPDPDDWDNKTYTLDARGMKYFTLDKSTGHLSIRQNTLAGSYYLRVGVSDGVWPDVVSGVTVHVRELEDKAIHLSASLRLTGITARDFIESQVDKTSRQDMFRGFLSEHLSVRSGAINVFSLTDVGLKTLDVRFSVHSDSYLRPEKLHGYLAVHKKKVVTRISACLASISAYHLKLNLDKTELPFLPREGLAAPRHLKTIQP</sequence>
<proteinExistence type="predicted"/>
<evidence type="ECO:0000256" key="1">
    <source>
        <dbReference type="ARBA" id="ARBA00004167"/>
    </source>
</evidence>
<keyword evidence="3" id="KW-1003">Cell membrane</keyword>
<dbReference type="GO" id="GO:0016342">
    <property type="term" value="C:catenin complex"/>
    <property type="evidence" value="ECO:0007669"/>
    <property type="project" value="TreeGrafter"/>
</dbReference>
<comment type="subcellular location">
    <subcellularLocation>
        <location evidence="2">Cell membrane</location>
    </subcellularLocation>
    <subcellularLocation>
        <location evidence="1">Membrane</location>
        <topology evidence="1">Single-pass membrane protein</topology>
    </subcellularLocation>
</comment>
<feature type="domain" description="Cadherin" evidence="16">
    <location>
        <begin position="473"/>
        <end position="569"/>
    </location>
</feature>
<keyword evidence="6" id="KW-0479">Metal-binding</keyword>
<dbReference type="GO" id="GO:0034332">
    <property type="term" value="P:adherens junction organization"/>
    <property type="evidence" value="ECO:0007669"/>
    <property type="project" value="TreeGrafter"/>
</dbReference>
<protein>
    <recommendedName>
        <fullName evidence="16">Cadherin domain-containing protein</fullName>
    </recommendedName>
</protein>
<dbReference type="GO" id="GO:0005912">
    <property type="term" value="C:adherens junction"/>
    <property type="evidence" value="ECO:0007669"/>
    <property type="project" value="TreeGrafter"/>
</dbReference>
<dbReference type="Pfam" id="PF00028">
    <property type="entry name" value="Cadherin"/>
    <property type="match status" value="5"/>
</dbReference>
<evidence type="ECO:0000256" key="11">
    <source>
        <dbReference type="ARBA" id="ARBA00022989"/>
    </source>
</evidence>
<dbReference type="PANTHER" id="PTHR24027:SF432">
    <property type="entry name" value="EGF-LIKE DOMAIN-CONTAINING PROTEIN"/>
    <property type="match status" value="1"/>
</dbReference>
<dbReference type="FunFam" id="2.60.40.60:FF:000119">
    <property type="entry name" value="neural-cadherin isoform X1"/>
    <property type="match status" value="1"/>
</dbReference>
<dbReference type="GO" id="GO:0007043">
    <property type="term" value="P:cell-cell junction assembly"/>
    <property type="evidence" value="ECO:0007669"/>
    <property type="project" value="TreeGrafter"/>
</dbReference>
<keyword evidence="8" id="KW-0677">Repeat</keyword>
<keyword evidence="5" id="KW-0812">Transmembrane</keyword>
<evidence type="ECO:0000259" key="16">
    <source>
        <dbReference type="PROSITE" id="PS50268"/>
    </source>
</evidence>
<evidence type="ECO:0000256" key="10">
    <source>
        <dbReference type="ARBA" id="ARBA00022889"/>
    </source>
</evidence>
<dbReference type="InterPro" id="IPR020894">
    <property type="entry name" value="Cadherin_CS"/>
</dbReference>
<dbReference type="Ensembl" id="ENSHHUT00000087718.1">
    <property type="protein sequence ID" value="ENSHHUP00000085060.1"/>
    <property type="gene ID" value="ENSHHUG00000049296.1"/>
</dbReference>
<dbReference type="FunFam" id="2.60.40.60:FF:000022">
    <property type="entry name" value="Cadherin 2"/>
    <property type="match status" value="1"/>
</dbReference>
<keyword evidence="18" id="KW-1185">Reference proteome</keyword>
<evidence type="ECO:0000256" key="2">
    <source>
        <dbReference type="ARBA" id="ARBA00004236"/>
    </source>
</evidence>
<dbReference type="PROSITE" id="PS50268">
    <property type="entry name" value="CADHERIN_2"/>
    <property type="match status" value="6"/>
</dbReference>
<dbReference type="Proteomes" id="UP000314982">
    <property type="component" value="Unassembled WGS sequence"/>
</dbReference>
<evidence type="ECO:0000256" key="13">
    <source>
        <dbReference type="ARBA" id="ARBA00023157"/>
    </source>
</evidence>
<dbReference type="GO" id="GO:0005509">
    <property type="term" value="F:calcium ion binding"/>
    <property type="evidence" value="ECO:0007669"/>
    <property type="project" value="UniProtKB-UniRule"/>
</dbReference>
<evidence type="ECO:0000256" key="14">
    <source>
        <dbReference type="ARBA" id="ARBA00023180"/>
    </source>
</evidence>
<dbReference type="Pfam" id="PF24811">
    <property type="entry name" value="Ig_Shg"/>
    <property type="match status" value="1"/>
</dbReference>
<keyword evidence="9 15" id="KW-0106">Calcium</keyword>
<keyword evidence="13" id="KW-1015">Disulfide bond</keyword>
<evidence type="ECO:0000256" key="4">
    <source>
        <dbReference type="ARBA" id="ARBA00022536"/>
    </source>
</evidence>
<dbReference type="FunFam" id="2.60.40.60:FF:000035">
    <property type="entry name" value="Protocadherin Fat 3"/>
    <property type="match status" value="1"/>
</dbReference>
<evidence type="ECO:0000256" key="8">
    <source>
        <dbReference type="ARBA" id="ARBA00022737"/>
    </source>
</evidence>
<dbReference type="InterPro" id="IPR056370">
    <property type="entry name" value="Shg-like_Ig-like"/>
</dbReference>
<feature type="domain" description="Cadherin" evidence="16">
    <location>
        <begin position="362"/>
        <end position="463"/>
    </location>
</feature>
<dbReference type="GO" id="GO:0016477">
    <property type="term" value="P:cell migration"/>
    <property type="evidence" value="ECO:0007669"/>
    <property type="project" value="TreeGrafter"/>
</dbReference>
<reference evidence="17" key="2">
    <citation type="submission" date="2025-08" db="UniProtKB">
        <authorList>
            <consortium name="Ensembl"/>
        </authorList>
    </citation>
    <scope>IDENTIFICATION</scope>
</reference>
<reference evidence="18" key="1">
    <citation type="submission" date="2018-06" db="EMBL/GenBank/DDBJ databases">
        <title>Genome assembly of Danube salmon.</title>
        <authorList>
            <person name="Macqueen D.J."/>
            <person name="Gundappa M.K."/>
        </authorList>
    </citation>
    <scope>NUCLEOTIDE SEQUENCE [LARGE SCALE GENOMIC DNA]</scope>
</reference>
<evidence type="ECO:0000256" key="7">
    <source>
        <dbReference type="ARBA" id="ARBA00022729"/>
    </source>
</evidence>
<dbReference type="PRINTS" id="PR00205">
    <property type="entry name" value="CADHERIN"/>
</dbReference>
<dbReference type="GO" id="GO:0000902">
    <property type="term" value="P:cell morphogenesis"/>
    <property type="evidence" value="ECO:0007669"/>
    <property type="project" value="TreeGrafter"/>
</dbReference>
<keyword evidence="12" id="KW-0472">Membrane</keyword>
<accession>A0A4W5RFE7</accession>